<dbReference type="InterPro" id="IPR001304">
    <property type="entry name" value="C-type_lectin-like"/>
</dbReference>
<dbReference type="Ensembl" id="ENSCCRT00010081171.1">
    <property type="protein sequence ID" value="ENSCCRP00010073343.1"/>
    <property type="gene ID" value="ENSCCRG00010031905.1"/>
</dbReference>
<evidence type="ECO:0000313" key="3">
    <source>
        <dbReference type="Proteomes" id="UP000694427"/>
    </source>
</evidence>
<name>A0A8C1MAE7_CYPCA</name>
<feature type="domain" description="C-type lectin" evidence="1">
    <location>
        <begin position="48"/>
        <end position="127"/>
    </location>
</feature>
<dbReference type="InterPro" id="IPR016187">
    <property type="entry name" value="CTDL_fold"/>
</dbReference>
<dbReference type="PROSITE" id="PS50041">
    <property type="entry name" value="C_TYPE_LECTIN_2"/>
    <property type="match status" value="1"/>
</dbReference>
<proteinExistence type="predicted"/>
<reference evidence="2" key="1">
    <citation type="submission" date="2025-08" db="UniProtKB">
        <authorList>
            <consortium name="Ensembl"/>
        </authorList>
    </citation>
    <scope>IDENTIFICATION</scope>
</reference>
<evidence type="ECO:0000259" key="1">
    <source>
        <dbReference type="PROSITE" id="PS50041"/>
    </source>
</evidence>
<evidence type="ECO:0000313" key="2">
    <source>
        <dbReference type="Ensembl" id="ENSCCRP00010073343.1"/>
    </source>
</evidence>
<organism evidence="2 3">
    <name type="scientific">Cyprinus carpio</name>
    <name type="common">Common carp</name>
    <dbReference type="NCBI Taxonomy" id="7962"/>
    <lineage>
        <taxon>Eukaryota</taxon>
        <taxon>Metazoa</taxon>
        <taxon>Chordata</taxon>
        <taxon>Craniata</taxon>
        <taxon>Vertebrata</taxon>
        <taxon>Euteleostomi</taxon>
        <taxon>Actinopterygii</taxon>
        <taxon>Neopterygii</taxon>
        <taxon>Teleostei</taxon>
        <taxon>Ostariophysi</taxon>
        <taxon>Cypriniformes</taxon>
        <taxon>Cyprinidae</taxon>
        <taxon>Cyprininae</taxon>
        <taxon>Cyprinus</taxon>
    </lineage>
</organism>
<reference evidence="2" key="2">
    <citation type="submission" date="2025-09" db="UniProtKB">
        <authorList>
            <consortium name="Ensembl"/>
        </authorList>
    </citation>
    <scope>IDENTIFICATION</scope>
</reference>
<keyword evidence="3" id="KW-1185">Reference proteome</keyword>
<accession>A0A8C1MAE7</accession>
<dbReference type="PANTHER" id="PTHR45784">
    <property type="entry name" value="C-TYPE LECTIN DOMAIN FAMILY 20 MEMBER A-RELATED"/>
    <property type="match status" value="1"/>
</dbReference>
<protein>
    <recommendedName>
        <fullName evidence="1">C-type lectin domain-containing protein</fullName>
    </recommendedName>
</protein>
<dbReference type="SUPFAM" id="SSF56436">
    <property type="entry name" value="C-type lectin-like"/>
    <property type="match status" value="1"/>
</dbReference>
<dbReference type="SMART" id="SM00034">
    <property type="entry name" value="CLECT"/>
    <property type="match status" value="1"/>
</dbReference>
<dbReference type="PANTHER" id="PTHR45784:SF3">
    <property type="entry name" value="C-TYPE LECTIN DOMAIN FAMILY 4 MEMBER K-LIKE-RELATED"/>
    <property type="match status" value="1"/>
</dbReference>
<dbReference type="Pfam" id="PF00059">
    <property type="entry name" value="Lectin_C"/>
    <property type="match status" value="1"/>
</dbReference>
<dbReference type="Proteomes" id="UP000694427">
    <property type="component" value="Unplaced"/>
</dbReference>
<dbReference type="InterPro" id="IPR016186">
    <property type="entry name" value="C-type_lectin-like/link_sf"/>
</dbReference>
<dbReference type="Gene3D" id="3.10.100.10">
    <property type="entry name" value="Mannose-Binding Protein A, subunit A"/>
    <property type="match status" value="1"/>
</dbReference>
<dbReference type="AlphaFoldDB" id="A0A8C1MAE7"/>
<sequence length="154" mass="17882">MNVHAKFQHTEHKKRCQRLCLVVSFFGSQLLDCRGEWSLKPLPTKLIRMSWKHAQSFCRKNFTDLYTVRTESENQQLTVMIQGYTCAWIGLFRDSWTWSDQTSTSSSLRWAEKQPDNLSVNEICAAVDEDAIAKNTFYGSKLLIFLLCQKSLGY</sequence>